<keyword evidence="11 13" id="KW-0472">Membrane</keyword>
<dbReference type="EMBL" id="VIGB01000003">
    <property type="protein sequence ID" value="TQF04654.1"/>
    <property type="molecule type" value="Genomic_DNA"/>
</dbReference>
<dbReference type="InterPro" id="IPR050083">
    <property type="entry name" value="HtpX_protease"/>
</dbReference>
<dbReference type="SMART" id="SM00257">
    <property type="entry name" value="LysM"/>
    <property type="match status" value="1"/>
</dbReference>
<dbReference type="PANTHER" id="PTHR43221">
    <property type="entry name" value="PROTEASE HTPX"/>
    <property type="match status" value="1"/>
</dbReference>
<dbReference type="PROSITE" id="PS51782">
    <property type="entry name" value="LYSM"/>
    <property type="match status" value="1"/>
</dbReference>
<dbReference type="InterPro" id="IPR001915">
    <property type="entry name" value="Peptidase_M48"/>
</dbReference>
<dbReference type="SUPFAM" id="SSF54106">
    <property type="entry name" value="LysM domain"/>
    <property type="match status" value="1"/>
</dbReference>
<protein>
    <submittedName>
        <fullName evidence="15">M48 family metalloprotease</fullName>
    </submittedName>
</protein>
<keyword evidence="16" id="KW-1185">Reference proteome</keyword>
<keyword evidence="7" id="KW-0378">Hydrolase</keyword>
<reference evidence="15 16" key="1">
    <citation type="submission" date="2019-06" db="EMBL/GenBank/DDBJ databases">
        <title>Description of Kitasatospora acidophila sp. nov. isolated from pine grove soil, and reclassification of Streptomyces novaecaesareae to Kitasatospora novaeceasareae comb. nov.</title>
        <authorList>
            <person name="Kim M.J."/>
        </authorList>
    </citation>
    <scope>NUCLEOTIDE SEQUENCE [LARGE SCALE GENOMIC DNA]</scope>
    <source>
        <strain evidence="15 16">MMS16-CNU292</strain>
    </source>
</reference>
<evidence type="ECO:0000313" key="15">
    <source>
        <dbReference type="EMBL" id="TQF04654.1"/>
    </source>
</evidence>
<feature type="region of interest" description="Disordered" evidence="12">
    <location>
        <begin position="1"/>
        <end position="32"/>
    </location>
</feature>
<comment type="caution">
    <text evidence="15">The sequence shown here is derived from an EMBL/GenBank/DDBJ whole genome shotgun (WGS) entry which is preliminary data.</text>
</comment>
<dbReference type="Pfam" id="PF01435">
    <property type="entry name" value="Peptidase_M48"/>
    <property type="match status" value="1"/>
</dbReference>
<evidence type="ECO:0000256" key="7">
    <source>
        <dbReference type="ARBA" id="ARBA00022801"/>
    </source>
</evidence>
<dbReference type="CDD" id="cd07328">
    <property type="entry name" value="M48_Ste24p_like"/>
    <property type="match status" value="1"/>
</dbReference>
<proteinExistence type="predicted"/>
<evidence type="ECO:0000256" key="13">
    <source>
        <dbReference type="SAM" id="Phobius"/>
    </source>
</evidence>
<dbReference type="GO" id="GO:0006508">
    <property type="term" value="P:proteolysis"/>
    <property type="evidence" value="ECO:0007669"/>
    <property type="project" value="UniProtKB-KW"/>
</dbReference>
<dbReference type="Proteomes" id="UP000319103">
    <property type="component" value="Unassembled WGS sequence"/>
</dbReference>
<evidence type="ECO:0000259" key="14">
    <source>
        <dbReference type="PROSITE" id="PS51782"/>
    </source>
</evidence>
<evidence type="ECO:0000313" key="16">
    <source>
        <dbReference type="Proteomes" id="UP000319103"/>
    </source>
</evidence>
<feature type="compositionally biased region" description="Gly residues" evidence="12">
    <location>
        <begin position="11"/>
        <end position="31"/>
    </location>
</feature>
<keyword evidence="8" id="KW-0862">Zinc</keyword>
<organism evidence="15 16">
    <name type="scientific">Kitasatospora acidiphila</name>
    <dbReference type="NCBI Taxonomy" id="2567942"/>
    <lineage>
        <taxon>Bacteria</taxon>
        <taxon>Bacillati</taxon>
        <taxon>Actinomycetota</taxon>
        <taxon>Actinomycetes</taxon>
        <taxon>Kitasatosporales</taxon>
        <taxon>Streptomycetaceae</taxon>
        <taxon>Kitasatospora</taxon>
    </lineage>
</organism>
<dbReference type="GO" id="GO:0005886">
    <property type="term" value="C:plasma membrane"/>
    <property type="evidence" value="ECO:0007669"/>
    <property type="project" value="UniProtKB-SubCell"/>
</dbReference>
<evidence type="ECO:0000256" key="2">
    <source>
        <dbReference type="ARBA" id="ARBA00004651"/>
    </source>
</evidence>
<evidence type="ECO:0000256" key="3">
    <source>
        <dbReference type="ARBA" id="ARBA00022475"/>
    </source>
</evidence>
<keyword evidence="3" id="KW-1003">Cell membrane</keyword>
<dbReference type="PANTHER" id="PTHR43221:SF1">
    <property type="entry name" value="PROTEASE HTPX"/>
    <property type="match status" value="1"/>
</dbReference>
<keyword evidence="4 15" id="KW-0645">Protease</keyword>
<dbReference type="AlphaFoldDB" id="A0A540W8G0"/>
<evidence type="ECO:0000256" key="4">
    <source>
        <dbReference type="ARBA" id="ARBA00022670"/>
    </source>
</evidence>
<dbReference type="CDD" id="cd00118">
    <property type="entry name" value="LysM"/>
    <property type="match status" value="1"/>
</dbReference>
<feature type="transmembrane region" description="Helical" evidence="13">
    <location>
        <begin position="582"/>
        <end position="604"/>
    </location>
</feature>
<evidence type="ECO:0000256" key="8">
    <source>
        <dbReference type="ARBA" id="ARBA00022833"/>
    </source>
</evidence>
<evidence type="ECO:0000256" key="5">
    <source>
        <dbReference type="ARBA" id="ARBA00022692"/>
    </source>
</evidence>
<gene>
    <name evidence="15" type="ORF">E6W39_23570</name>
</gene>
<dbReference type="InterPro" id="IPR036779">
    <property type="entry name" value="LysM_dom_sf"/>
</dbReference>
<comment type="subcellular location">
    <subcellularLocation>
        <location evidence="2">Cell membrane</location>
        <topology evidence="2">Multi-pass membrane protein</topology>
    </subcellularLocation>
</comment>
<evidence type="ECO:0000256" key="11">
    <source>
        <dbReference type="ARBA" id="ARBA00023136"/>
    </source>
</evidence>
<dbReference type="OrthoDB" id="155290at2"/>
<keyword evidence="9 13" id="KW-1133">Transmembrane helix</keyword>
<dbReference type="Gene3D" id="3.30.2010.10">
    <property type="entry name" value="Metalloproteases ('zincins'), catalytic domain"/>
    <property type="match status" value="1"/>
</dbReference>
<evidence type="ECO:0000256" key="9">
    <source>
        <dbReference type="ARBA" id="ARBA00022989"/>
    </source>
</evidence>
<dbReference type="InterPro" id="IPR018392">
    <property type="entry name" value="LysM"/>
</dbReference>
<evidence type="ECO:0000256" key="12">
    <source>
        <dbReference type="SAM" id="MobiDB-lite"/>
    </source>
</evidence>
<dbReference type="GO" id="GO:0004222">
    <property type="term" value="F:metalloendopeptidase activity"/>
    <property type="evidence" value="ECO:0007669"/>
    <property type="project" value="InterPro"/>
</dbReference>
<feature type="region of interest" description="Disordered" evidence="12">
    <location>
        <begin position="542"/>
        <end position="563"/>
    </location>
</feature>
<evidence type="ECO:0000256" key="6">
    <source>
        <dbReference type="ARBA" id="ARBA00022723"/>
    </source>
</evidence>
<dbReference type="Gene3D" id="3.10.350.10">
    <property type="entry name" value="LysM domain"/>
    <property type="match status" value="1"/>
</dbReference>
<keyword evidence="5 13" id="KW-0812">Transmembrane</keyword>
<sequence>MAPGPVRVGPGRAGSGSGAHRGGVGPGGRGSGMTSTRSGILRALFAVSTLVGMYLLALMVVLVGLLAMFGPLTLHHGPASDVQVSTRNIRLMLPIVLAVFFGVFVSRPTGTVTDSVLVSPAEAPALWDQVIRLAAEVGTRPPTELRLVTIANAMVSEEAPMLGLLGGRRRLYLGVPLLMGLTTDELSAILCHELGHYAGRHIRLITVTYRCALALERTCERMRVTATRSGLAALPMITLYWVLSRYTTGYKWVTLAVRRRQENEADAKAALIVGADVTANALRRAHALEIAWEGFLATYVEPVRQQGFLPADLFEEFGQMLHDPRYQQMLTELSDSRIPSAASPRETHPPLAERLRRLDLLDRPHPASGTRDSAAAIALVGDAKPLLSTVQEQMYATARAEAVLLPSPRWTETTAEILAQTPARELLQVAGRLSRTSAPSLGTVLDLLEGGCGQRLGRRRTDSIEEVHDLFGSALLALVGQALVASGQARWKLFWTGPVQLVADESMLLELRQLVESAVRHPYEVDRLRLWLVLAGADLSMTPEAQPSGTPRPTDRREGAPAGRKAFGYSLPFKLWTREDRLTVLIGGAVLLVIMVTGLARVIANVDWGTPTVPAGWPNNAVQPVPPFQRPGGGISPPPAAARPLPSWPPLLVVTVHQGDTLSALAQRYGTTVEGLQFLNGLGNSTLIKAGDMLIIRL</sequence>
<accession>A0A540W8G0</accession>
<dbReference type="Pfam" id="PF01476">
    <property type="entry name" value="LysM"/>
    <property type="match status" value="1"/>
</dbReference>
<dbReference type="GO" id="GO:0046872">
    <property type="term" value="F:metal ion binding"/>
    <property type="evidence" value="ECO:0007669"/>
    <property type="project" value="UniProtKB-KW"/>
</dbReference>
<comment type="cofactor">
    <cofactor evidence="1">
        <name>Zn(2+)</name>
        <dbReference type="ChEBI" id="CHEBI:29105"/>
    </cofactor>
</comment>
<feature type="domain" description="LysM" evidence="14">
    <location>
        <begin position="652"/>
        <end position="696"/>
    </location>
</feature>
<evidence type="ECO:0000256" key="10">
    <source>
        <dbReference type="ARBA" id="ARBA00023049"/>
    </source>
</evidence>
<keyword evidence="6" id="KW-0479">Metal-binding</keyword>
<feature type="compositionally biased region" description="Low complexity" evidence="12">
    <location>
        <begin position="1"/>
        <end position="10"/>
    </location>
</feature>
<keyword evidence="10 15" id="KW-0482">Metalloprotease</keyword>
<evidence type="ECO:0000256" key="1">
    <source>
        <dbReference type="ARBA" id="ARBA00001947"/>
    </source>
</evidence>
<feature type="transmembrane region" description="Helical" evidence="13">
    <location>
        <begin position="43"/>
        <end position="69"/>
    </location>
</feature>
<name>A0A540W8G0_9ACTN</name>